<dbReference type="GO" id="GO:0032259">
    <property type="term" value="P:methylation"/>
    <property type="evidence" value="ECO:0007669"/>
    <property type="project" value="UniProtKB-KW"/>
</dbReference>
<dbReference type="InterPro" id="IPR013216">
    <property type="entry name" value="Methyltransf_11"/>
</dbReference>
<reference evidence="2 3" key="1">
    <citation type="submission" date="2017-03" db="EMBL/GenBank/DDBJ databases">
        <authorList>
            <person name="Afonso C.L."/>
            <person name="Miller P.J."/>
            <person name="Scott M.A."/>
            <person name="Spackman E."/>
            <person name="Goraichik I."/>
            <person name="Dimitrov K.M."/>
            <person name="Suarez D.L."/>
            <person name="Swayne D.E."/>
        </authorList>
    </citation>
    <scope>NUCLEOTIDE SEQUENCE [LARGE SCALE GENOMIC DNA]</scope>
    <source>
        <strain evidence="2 3">CECT 7450</strain>
    </source>
</reference>
<protein>
    <submittedName>
        <fullName evidence="2">Demethylmenaquinone methyltransferase</fullName>
        <ecNumber evidence="2">2.1.1.163</ecNumber>
    </submittedName>
</protein>
<dbReference type="SUPFAM" id="SSF53335">
    <property type="entry name" value="S-adenosyl-L-methionine-dependent methyltransferases"/>
    <property type="match status" value="1"/>
</dbReference>
<keyword evidence="3" id="KW-1185">Reference proteome</keyword>
<dbReference type="InterPro" id="IPR029063">
    <property type="entry name" value="SAM-dependent_MTases_sf"/>
</dbReference>
<accession>A0A1X6YY94</accession>
<evidence type="ECO:0000313" key="2">
    <source>
        <dbReference type="EMBL" id="SLN35295.1"/>
    </source>
</evidence>
<keyword evidence="2" id="KW-0808">Transferase</keyword>
<dbReference type="EC" id="2.1.1.163" evidence="2"/>
<organism evidence="2 3">
    <name type="scientific">Roseovarius albus</name>
    <dbReference type="NCBI Taxonomy" id="1247867"/>
    <lineage>
        <taxon>Bacteria</taxon>
        <taxon>Pseudomonadati</taxon>
        <taxon>Pseudomonadota</taxon>
        <taxon>Alphaproteobacteria</taxon>
        <taxon>Rhodobacterales</taxon>
        <taxon>Roseobacteraceae</taxon>
        <taxon>Roseovarius</taxon>
    </lineage>
</organism>
<keyword evidence="2" id="KW-0489">Methyltransferase</keyword>
<dbReference type="Pfam" id="PF08241">
    <property type="entry name" value="Methyltransf_11"/>
    <property type="match status" value="1"/>
</dbReference>
<dbReference type="EMBL" id="FWFX01000004">
    <property type="protein sequence ID" value="SLN35295.1"/>
    <property type="molecule type" value="Genomic_DNA"/>
</dbReference>
<dbReference type="GO" id="GO:0008757">
    <property type="term" value="F:S-adenosylmethionine-dependent methyltransferase activity"/>
    <property type="evidence" value="ECO:0007669"/>
    <property type="project" value="InterPro"/>
</dbReference>
<dbReference type="CDD" id="cd02440">
    <property type="entry name" value="AdoMet_MTases"/>
    <property type="match status" value="1"/>
</dbReference>
<dbReference type="Gene3D" id="3.40.50.150">
    <property type="entry name" value="Vaccinia Virus protein VP39"/>
    <property type="match status" value="1"/>
</dbReference>
<dbReference type="AlphaFoldDB" id="A0A1X6YY94"/>
<dbReference type="PANTHER" id="PTHR43591:SF24">
    <property type="entry name" value="2-METHOXY-6-POLYPRENYL-1,4-BENZOQUINOL METHYLASE, MITOCHONDRIAL"/>
    <property type="match status" value="1"/>
</dbReference>
<feature type="domain" description="Methyltransferase type 11" evidence="1">
    <location>
        <begin position="43"/>
        <end position="137"/>
    </location>
</feature>
<evidence type="ECO:0000313" key="3">
    <source>
        <dbReference type="Proteomes" id="UP000193061"/>
    </source>
</evidence>
<dbReference type="PANTHER" id="PTHR43591">
    <property type="entry name" value="METHYLTRANSFERASE"/>
    <property type="match status" value="1"/>
</dbReference>
<proteinExistence type="predicted"/>
<dbReference type="Proteomes" id="UP000193061">
    <property type="component" value="Unassembled WGS sequence"/>
</dbReference>
<evidence type="ECO:0000259" key="1">
    <source>
        <dbReference type="Pfam" id="PF08241"/>
    </source>
</evidence>
<dbReference type="GO" id="GO:0043770">
    <property type="term" value="F:demethylmenaquinone methyltransferase activity"/>
    <property type="evidence" value="ECO:0007669"/>
    <property type="project" value="UniProtKB-EC"/>
</dbReference>
<gene>
    <name evidence="2" type="primary">ubiE_3</name>
    <name evidence="2" type="ORF">ROA7450_01637</name>
</gene>
<sequence>MASMEYDESFAERLEAVYLGPDVVAQREDTLRRLAVAAGENVLDIGSGPGFLAADLGKASGPTGQVVGVDVSEQMVERARARNTDAWVSYEVADATALPFEDESFDVVVSTQVAEYVPDIKAFCSEVYRVLKRGGRGLILATDWDAVCWHSENPERMKRVLEAFAPHCADSRLPRTLAARLRQAGLQVEDVSYFPIINLDRYEGCYSAMIVPFFTAYIGGQGTVPQEELEDWAAEQVALNDRGEHFFSSGRFSFEVSKP</sequence>
<name>A0A1X6YY94_9RHOB</name>